<evidence type="ECO:0000313" key="2">
    <source>
        <dbReference type="Proteomes" id="UP001060895"/>
    </source>
</evidence>
<proteinExistence type="predicted"/>
<dbReference type="EMBL" id="BAQP01000016">
    <property type="protein sequence ID" value="GBQ20301.1"/>
    <property type="molecule type" value="Genomic_DNA"/>
</dbReference>
<reference evidence="1" key="1">
    <citation type="submission" date="2013-04" db="EMBL/GenBank/DDBJ databases">
        <title>The genome sequencing project of 58 acetic acid bacteria.</title>
        <authorList>
            <person name="Okamoto-Kainuma A."/>
            <person name="Ishikawa M."/>
            <person name="Umino S."/>
            <person name="Koizumi Y."/>
            <person name="Shiwa Y."/>
            <person name="Yoshikawa H."/>
            <person name="Matsutani M."/>
            <person name="Matsushita K."/>
        </authorList>
    </citation>
    <scope>NUCLEOTIDE SEQUENCE</scope>
    <source>
        <strain evidence="1">DSM 12717</strain>
    </source>
</reference>
<organism evidence="1 2">
    <name type="scientific">Gluconacetobacter sacchari DSM 12717</name>
    <dbReference type="NCBI Taxonomy" id="1307940"/>
    <lineage>
        <taxon>Bacteria</taxon>
        <taxon>Pseudomonadati</taxon>
        <taxon>Pseudomonadota</taxon>
        <taxon>Alphaproteobacteria</taxon>
        <taxon>Acetobacterales</taxon>
        <taxon>Acetobacteraceae</taxon>
        <taxon>Gluconacetobacter</taxon>
    </lineage>
</organism>
<evidence type="ECO:0000313" key="1">
    <source>
        <dbReference type="EMBL" id="GBQ20301.1"/>
    </source>
</evidence>
<gene>
    <name evidence="1" type="ORF">AA12717_0528</name>
</gene>
<sequence>MAPRMFLAQESTMSEPKIHLFDGIPFVASPYERALVRHDVFSSQFRIICQGLLELPEDDPAYGTWWTAVTLLLGECGLIEDAVALAQDLVSNHTFDLDRASGELDFAPQVIRICDPHDRLVLAGDARCSTIAWCAPVGSDEEAATVATQARALHDEGSIEQGWDNYETAKSLWLQADLLRGRLVDPLWREHARKAITAPST</sequence>
<accession>A0ABQ0P307</accession>
<dbReference type="Proteomes" id="UP001060895">
    <property type="component" value="Unassembled WGS sequence"/>
</dbReference>
<comment type="caution">
    <text evidence="1">The sequence shown here is derived from an EMBL/GenBank/DDBJ whole genome shotgun (WGS) entry which is preliminary data.</text>
</comment>
<name>A0ABQ0P307_9PROT</name>
<protein>
    <submittedName>
        <fullName evidence="1">Uncharacterized protein</fullName>
    </submittedName>
</protein>
<keyword evidence="2" id="KW-1185">Reference proteome</keyword>